<feature type="compositionally biased region" description="Gly residues" evidence="10">
    <location>
        <begin position="553"/>
        <end position="565"/>
    </location>
</feature>
<feature type="region of interest" description="Disordered" evidence="10">
    <location>
        <begin position="524"/>
        <end position="781"/>
    </location>
</feature>
<evidence type="ECO:0000256" key="10">
    <source>
        <dbReference type="SAM" id="MobiDB-lite"/>
    </source>
</evidence>
<feature type="region of interest" description="Disordered" evidence="10">
    <location>
        <begin position="77"/>
        <end position="114"/>
    </location>
</feature>
<dbReference type="OrthoDB" id="21550at2759"/>
<dbReference type="GO" id="GO:0003723">
    <property type="term" value="F:RNA binding"/>
    <property type="evidence" value="ECO:0007669"/>
    <property type="project" value="UniProtKB-KW"/>
</dbReference>
<feature type="compositionally biased region" description="Acidic residues" evidence="10">
    <location>
        <begin position="268"/>
        <end position="282"/>
    </location>
</feature>
<dbReference type="InterPro" id="IPR007504">
    <property type="entry name" value="H/ACA_rnp_Gar1/Naf1"/>
</dbReference>
<dbReference type="GO" id="GO:0005732">
    <property type="term" value="C:sno(s)RNA-containing ribonucleoprotein complex"/>
    <property type="evidence" value="ECO:0007669"/>
    <property type="project" value="InterPro"/>
</dbReference>
<dbReference type="FunFam" id="2.40.10.230:FF:000002">
    <property type="entry name" value="H/ACA ribonucleoprotein complex non-core subunit NAF1"/>
    <property type="match status" value="1"/>
</dbReference>
<dbReference type="PANTHER" id="PTHR31633">
    <property type="entry name" value="H/ACA RIBONUCLEOPROTEIN COMPLEX NON-CORE SUBUNIT NAF1"/>
    <property type="match status" value="1"/>
</dbReference>
<feature type="compositionally biased region" description="Polar residues" evidence="10">
    <location>
        <begin position="635"/>
        <end position="663"/>
    </location>
</feature>
<dbReference type="InterPro" id="IPR009000">
    <property type="entry name" value="Transl_B-barrel_sf"/>
</dbReference>
<evidence type="ECO:0000256" key="6">
    <source>
        <dbReference type="ARBA" id="ARBA00022553"/>
    </source>
</evidence>
<keyword evidence="8" id="KW-0539">Nucleus</keyword>
<organism evidence="11 12">
    <name type="scientific">Lojkania enalia</name>
    <dbReference type="NCBI Taxonomy" id="147567"/>
    <lineage>
        <taxon>Eukaryota</taxon>
        <taxon>Fungi</taxon>
        <taxon>Dikarya</taxon>
        <taxon>Ascomycota</taxon>
        <taxon>Pezizomycotina</taxon>
        <taxon>Dothideomycetes</taxon>
        <taxon>Pleosporomycetidae</taxon>
        <taxon>Pleosporales</taxon>
        <taxon>Pleosporales incertae sedis</taxon>
        <taxon>Lojkania</taxon>
    </lineage>
</organism>
<evidence type="ECO:0000256" key="1">
    <source>
        <dbReference type="ARBA" id="ARBA00004123"/>
    </source>
</evidence>
<dbReference type="Proteomes" id="UP000800093">
    <property type="component" value="Unassembled WGS sequence"/>
</dbReference>
<dbReference type="AlphaFoldDB" id="A0A9P4N887"/>
<dbReference type="GO" id="GO:0005634">
    <property type="term" value="C:nucleus"/>
    <property type="evidence" value="ECO:0007669"/>
    <property type="project" value="UniProtKB-SubCell"/>
</dbReference>
<feature type="compositionally biased region" description="Acidic residues" evidence="10">
    <location>
        <begin position="436"/>
        <end position="448"/>
    </location>
</feature>
<dbReference type="EMBL" id="ML986586">
    <property type="protein sequence ID" value="KAF2268439.1"/>
    <property type="molecule type" value="Genomic_DNA"/>
</dbReference>
<feature type="region of interest" description="Disordered" evidence="10">
    <location>
        <begin position="435"/>
        <end position="510"/>
    </location>
</feature>
<keyword evidence="7" id="KW-0694">RNA-binding</keyword>
<dbReference type="InterPro" id="IPR038664">
    <property type="entry name" value="Gar1/Naf1_Cbf5-bd_sf"/>
</dbReference>
<comment type="similarity">
    <text evidence="2">Belongs to the NAF1 family.</text>
</comment>
<evidence type="ECO:0000313" key="12">
    <source>
        <dbReference type="Proteomes" id="UP000800093"/>
    </source>
</evidence>
<dbReference type="Gene3D" id="2.40.10.230">
    <property type="entry name" value="Probable tRNA pseudouridine synthase domain"/>
    <property type="match status" value="1"/>
</dbReference>
<keyword evidence="4" id="KW-0690">Ribosome biogenesis</keyword>
<feature type="compositionally biased region" description="Basic and acidic residues" evidence="10">
    <location>
        <begin position="1"/>
        <end position="15"/>
    </location>
</feature>
<keyword evidence="12" id="KW-1185">Reference proteome</keyword>
<evidence type="ECO:0000313" key="11">
    <source>
        <dbReference type="EMBL" id="KAF2268439.1"/>
    </source>
</evidence>
<dbReference type="GO" id="GO:0000493">
    <property type="term" value="P:box H/ACA snoRNP assembly"/>
    <property type="evidence" value="ECO:0007669"/>
    <property type="project" value="InterPro"/>
</dbReference>
<keyword evidence="6" id="KW-0597">Phosphoprotein</keyword>
<feature type="compositionally biased region" description="Low complexity" evidence="10">
    <location>
        <begin position="250"/>
        <end position="267"/>
    </location>
</feature>
<accession>A0A9P4N887</accession>
<dbReference type="GO" id="GO:0001522">
    <property type="term" value="P:pseudouridine synthesis"/>
    <property type="evidence" value="ECO:0007669"/>
    <property type="project" value="InterPro"/>
</dbReference>
<feature type="compositionally biased region" description="Low complexity" evidence="10">
    <location>
        <begin position="664"/>
        <end position="691"/>
    </location>
</feature>
<protein>
    <recommendedName>
        <fullName evidence="3">H/ACA ribonucleoprotein complex non-core subunit NAF1</fullName>
    </recommendedName>
    <alternativeName>
        <fullName evidence="9">Nuclear assembly factor 1</fullName>
    </alternativeName>
</protein>
<dbReference type="PANTHER" id="PTHR31633:SF1">
    <property type="entry name" value="H_ACA RIBONUCLEOPROTEIN COMPLEX NON-CORE SUBUNIT NAF1"/>
    <property type="match status" value="1"/>
</dbReference>
<evidence type="ECO:0000256" key="5">
    <source>
        <dbReference type="ARBA" id="ARBA00022552"/>
    </source>
</evidence>
<sequence length="781" mass="84089">MADDFREPPAKRARFDAPSNGAFDVPGSPIDDMDDDFYETDPVKPLSPSLKAEDRPLTSDVAPSTVLSSLNIPGLGLLSGTLAATPQQQDDDTTSPKKLSVQEEAEEGELSEIGSLYNEHASVVAARNGQQPEVYEITTAAQLEEAISAALLGAPSNEIIAHGQASEHPPSTATANVQPDGLPQPAPVVEGLEKRVAKIKPSQTRNDADNTEPDAPLTVDDLGQQDTIKTEFLQAGEANRGDPTAEWQLDSSDAESLGDSSSVNSDDSSLDDEGSDEGELLDPEEQVRRLMMEAADDPGTICKGKVRTLNEVTEEYSKPEITMTEKTKITELGKVESIVDNLVLIKAKVSGDYQVLGSGSPLCLENRTIIGKVSETLGRVHEPRYSVGFNDPSEIASLGITENTCVFYVDDYSTFVFTEPLKAQKFTDASNLHDEETNEVEFSDDEKEAEYKRKQKETKKAKADANRSLQETASQAVNTDVPPVAHSGHYQGGGLNYSDDDDENLGMYKPLARPDHFEDIVGAGAPVEDRSHVRRGPMRGRGGWPERGRGFRGRGGGALGGGRGNQGNRFFRGSDRPDRGGRQQEHSRPRNPVKQEKRSASSASPRRQNQRKPSQGSPPRGNSSNRRKGRFTASPAPSQHQPTPSNATATAYSQNSSINSNGWSMPPSSNAYPASNAHSPSSSTPSIPPGSYVNPAFYASSTPAQSQTQYQGQQQAPEQTMANWAQWLQLAAAMSQSQQGQAQPQPQPHTTPNYNAQQNSTASGTPSLQDILRTLGGGSRP</sequence>
<feature type="compositionally biased region" description="Polar residues" evidence="10">
    <location>
        <begin position="600"/>
        <end position="624"/>
    </location>
</feature>
<evidence type="ECO:0000256" key="8">
    <source>
        <dbReference type="ARBA" id="ARBA00023242"/>
    </source>
</evidence>
<keyword evidence="5" id="KW-0698">rRNA processing</keyword>
<feature type="compositionally biased region" description="Basic and acidic residues" evidence="10">
    <location>
        <begin position="572"/>
        <end position="599"/>
    </location>
</feature>
<feature type="compositionally biased region" description="Low complexity" evidence="10">
    <location>
        <begin position="705"/>
        <end position="744"/>
    </location>
</feature>
<evidence type="ECO:0000256" key="7">
    <source>
        <dbReference type="ARBA" id="ARBA00022884"/>
    </source>
</evidence>
<evidence type="ECO:0000256" key="2">
    <source>
        <dbReference type="ARBA" id="ARBA00009801"/>
    </source>
</evidence>
<evidence type="ECO:0000256" key="4">
    <source>
        <dbReference type="ARBA" id="ARBA00022517"/>
    </source>
</evidence>
<dbReference type="GO" id="GO:0006364">
    <property type="term" value="P:rRNA processing"/>
    <property type="evidence" value="ECO:0007669"/>
    <property type="project" value="UniProtKB-KW"/>
</dbReference>
<dbReference type="InterPro" id="IPR040309">
    <property type="entry name" value="Naf1"/>
</dbReference>
<comment type="caution">
    <text evidence="11">The sequence shown here is derived from an EMBL/GenBank/DDBJ whole genome shotgun (WGS) entry which is preliminary data.</text>
</comment>
<evidence type="ECO:0000256" key="9">
    <source>
        <dbReference type="ARBA" id="ARBA00076743"/>
    </source>
</evidence>
<comment type="subcellular location">
    <subcellularLocation>
        <location evidence="1">Nucleus</location>
    </subcellularLocation>
</comment>
<dbReference type="Pfam" id="PF04410">
    <property type="entry name" value="Gar1"/>
    <property type="match status" value="1"/>
</dbReference>
<feature type="compositionally biased region" description="Polar residues" evidence="10">
    <location>
        <begin position="748"/>
        <end position="768"/>
    </location>
</feature>
<evidence type="ECO:0000256" key="3">
    <source>
        <dbReference type="ARBA" id="ARBA00021438"/>
    </source>
</evidence>
<gene>
    <name evidence="11" type="ORF">CC78DRAFT_529886</name>
</gene>
<name>A0A9P4N887_9PLEO</name>
<feature type="region of interest" description="Disordered" evidence="10">
    <location>
        <begin position="159"/>
        <end position="282"/>
    </location>
</feature>
<feature type="compositionally biased region" description="Polar residues" evidence="10">
    <location>
        <begin position="467"/>
        <end position="478"/>
    </location>
</feature>
<dbReference type="SUPFAM" id="SSF50447">
    <property type="entry name" value="Translation proteins"/>
    <property type="match status" value="1"/>
</dbReference>
<reference evidence="12" key="1">
    <citation type="journal article" date="2020" name="Stud. Mycol.">
        <title>101 Dothideomycetes genomes: A test case for predicting lifestyles and emergence of pathogens.</title>
        <authorList>
            <person name="Haridas S."/>
            <person name="Albert R."/>
            <person name="Binder M."/>
            <person name="Bloem J."/>
            <person name="LaButti K."/>
            <person name="Salamov A."/>
            <person name="Andreopoulos B."/>
            <person name="Baker S."/>
            <person name="Barry K."/>
            <person name="Bills G."/>
            <person name="Bluhm B."/>
            <person name="Cannon C."/>
            <person name="Castanera R."/>
            <person name="Culley D."/>
            <person name="Daum C."/>
            <person name="Ezra D."/>
            <person name="Gonzalez J."/>
            <person name="Henrissat B."/>
            <person name="Kuo A."/>
            <person name="Liang C."/>
            <person name="Lipzen A."/>
            <person name="Lutzoni F."/>
            <person name="Magnuson J."/>
            <person name="Mondo S."/>
            <person name="Nolan M."/>
            <person name="Ohm R."/>
            <person name="Pangilinan J."/>
            <person name="Park H.-J."/>
            <person name="Ramirez L."/>
            <person name="Alfaro M."/>
            <person name="Sun H."/>
            <person name="Tritt A."/>
            <person name="Yoshinaga Y."/>
            <person name="Zwiers L.-H."/>
            <person name="Turgeon B."/>
            <person name="Goodwin S."/>
            <person name="Spatafora J."/>
            <person name="Crous P."/>
            <person name="Grigoriev I."/>
        </authorList>
    </citation>
    <scope>NUCLEOTIDE SEQUENCE [LARGE SCALE GENOMIC DNA]</scope>
    <source>
        <strain evidence="12">CBS 304.66</strain>
    </source>
</reference>
<proteinExistence type="inferred from homology"/>
<feature type="region of interest" description="Disordered" evidence="10">
    <location>
        <begin position="1"/>
        <end position="60"/>
    </location>
</feature>